<reference evidence="3" key="1">
    <citation type="submission" date="2012-08" db="EMBL/GenBank/DDBJ databases">
        <title>Comparative genomics of metastatic and non-metastatic Leishmania guyanensis provides insights into polygenic factors involved in Leishmania RNA virus infection.</title>
        <authorList>
            <person name="Smith D."/>
            <person name="Hertz-Fowler C."/>
            <person name="Martin R."/>
            <person name="Dickens N."/>
            <person name="Fasel N."/>
            <person name="Falquet L."/>
            <person name="Beverley S."/>
            <person name="Zangger H."/>
            <person name="Calderon-Copete S."/>
            <person name="Mottram J."/>
            <person name="Xenarios I."/>
        </authorList>
    </citation>
    <scope>NUCLEOTIDE SEQUENCE</scope>
    <source>
        <strain evidence="3">MHOM/BR/75/M4147/SSU:IR2SAT-LUC</strain>
    </source>
</reference>
<dbReference type="AlphaFoldDB" id="A0A1E1J1L6"/>
<keyword evidence="1" id="KW-0677">Repeat</keyword>
<dbReference type="InterPro" id="IPR050325">
    <property type="entry name" value="Prot/Nucl_acid_deglycase"/>
</dbReference>
<dbReference type="SUPFAM" id="SSF52317">
    <property type="entry name" value="Class I glutamine amidotransferase-like"/>
    <property type="match status" value="1"/>
</dbReference>
<dbReference type="GO" id="GO:0005737">
    <property type="term" value="C:cytoplasm"/>
    <property type="evidence" value="ECO:0007669"/>
    <property type="project" value="UniProtKB-ARBA"/>
</dbReference>
<dbReference type="Pfam" id="PF01965">
    <property type="entry name" value="DJ-1_PfpI"/>
    <property type="match status" value="1"/>
</dbReference>
<evidence type="ECO:0000259" key="2">
    <source>
        <dbReference type="Pfam" id="PF01965"/>
    </source>
</evidence>
<dbReference type="InterPro" id="IPR002818">
    <property type="entry name" value="DJ-1/PfpI"/>
</dbReference>
<dbReference type="PANTHER" id="PTHR48094:SF12">
    <property type="entry name" value="PARKINSON DISEASE PROTEIN 7 HOMOLOG"/>
    <property type="match status" value="1"/>
</dbReference>
<dbReference type="NCBIfam" id="TIGR01383">
    <property type="entry name" value="not_thiJ"/>
    <property type="match status" value="1"/>
</dbReference>
<name>A0A1E1J1L6_LEIGU</name>
<protein>
    <submittedName>
        <fullName evidence="3">4-methyl-5(Beta-hydroxyethyl)-thiazole monophosphate synthesis protein, putative</fullName>
    </submittedName>
</protein>
<dbReference type="Gene3D" id="3.40.50.880">
    <property type="match status" value="1"/>
</dbReference>
<proteinExistence type="predicted"/>
<dbReference type="InterPro" id="IPR006287">
    <property type="entry name" value="DJ-1"/>
</dbReference>
<sequence>MSVLVVAADHSEDIELISMIDVLSRGAMKVTLASVMESKCITLAHGTNVKCDVLVGEVSASDYDAVLLPGGMPGAVHLSNSVALKKILQETRMGKKLYGAICASPAVVLAPMGLLEGVESVTCYPGFEERLPSSVSYSTSAVVKSGNCLTSRGPGTAIYFGLAAVSVLKSPDLAEQLAKAMLVDQTKEMGDVRAIERT</sequence>
<dbReference type="FunFam" id="3.40.50.880:FF:000015">
    <property type="entry name" value="Protein DJ-1 homolog C"/>
    <property type="match status" value="1"/>
</dbReference>
<evidence type="ECO:0000313" key="3">
    <source>
        <dbReference type="EMBL" id="CCM17476.1"/>
    </source>
</evidence>
<dbReference type="CDD" id="cd03135">
    <property type="entry name" value="GATase1_DJ-1"/>
    <property type="match status" value="1"/>
</dbReference>
<feature type="domain" description="DJ-1/PfpI" evidence="2">
    <location>
        <begin position="1"/>
        <end position="165"/>
    </location>
</feature>
<organism evidence="3">
    <name type="scientific">Leishmania guyanensis</name>
    <dbReference type="NCBI Taxonomy" id="5670"/>
    <lineage>
        <taxon>Eukaryota</taxon>
        <taxon>Discoba</taxon>
        <taxon>Euglenozoa</taxon>
        <taxon>Kinetoplastea</taxon>
        <taxon>Metakinetoplastina</taxon>
        <taxon>Trypanosomatida</taxon>
        <taxon>Trypanosomatidae</taxon>
        <taxon>Leishmaniinae</taxon>
        <taxon>Leishmania</taxon>
        <taxon>Leishmania guyanensis species complex</taxon>
    </lineage>
</organism>
<dbReference type="GO" id="GO:1903189">
    <property type="term" value="P:glyoxal metabolic process"/>
    <property type="evidence" value="ECO:0007669"/>
    <property type="project" value="TreeGrafter"/>
</dbReference>
<gene>
    <name evidence="3" type="primary">LgM4147LRVhigh.30.01650.00470</name>
    <name evidence="3" type="ORF">BN36_3049740</name>
</gene>
<dbReference type="InterPro" id="IPR029062">
    <property type="entry name" value="Class_I_gatase-like"/>
</dbReference>
<accession>A0A1E1J1L6</accession>
<dbReference type="PANTHER" id="PTHR48094">
    <property type="entry name" value="PROTEIN/NUCLEIC ACID DEGLYCASE DJ-1-RELATED"/>
    <property type="match status" value="1"/>
</dbReference>
<evidence type="ECO:0000256" key="1">
    <source>
        <dbReference type="ARBA" id="ARBA00022737"/>
    </source>
</evidence>
<dbReference type="EMBL" id="CALQ01001313">
    <property type="protein sequence ID" value="CCM17476.1"/>
    <property type="molecule type" value="Genomic_DNA"/>
</dbReference>